<protein>
    <submittedName>
        <fullName evidence="2">Transposase</fullName>
    </submittedName>
</protein>
<dbReference type="GO" id="GO:0043565">
    <property type="term" value="F:sequence-specific DNA binding"/>
    <property type="evidence" value="ECO:0007669"/>
    <property type="project" value="TreeGrafter"/>
</dbReference>
<dbReference type="EMBL" id="QBML01000025">
    <property type="protein sequence ID" value="PZO38149.1"/>
    <property type="molecule type" value="Genomic_DNA"/>
</dbReference>
<dbReference type="InterPro" id="IPR036515">
    <property type="entry name" value="Transposase_17_sf"/>
</dbReference>
<dbReference type="GO" id="GO:0004803">
    <property type="term" value="F:transposase activity"/>
    <property type="evidence" value="ECO:0007669"/>
    <property type="project" value="InterPro"/>
</dbReference>
<proteinExistence type="predicted"/>
<dbReference type="Gene3D" id="3.30.70.1290">
    <property type="entry name" value="Transposase IS200-like"/>
    <property type="match status" value="1"/>
</dbReference>
<feature type="domain" description="Transposase IS200-like" evidence="1">
    <location>
        <begin position="21"/>
        <end position="156"/>
    </location>
</feature>
<reference evidence="2 3" key="1">
    <citation type="submission" date="2018-04" db="EMBL/GenBank/DDBJ databases">
        <authorList>
            <person name="Go L.Y."/>
            <person name="Mitchell J.A."/>
        </authorList>
    </citation>
    <scope>NUCLEOTIDE SEQUENCE [LARGE SCALE GENOMIC DNA]</scope>
    <source>
        <strain evidence="2">ULC066bin1</strain>
    </source>
</reference>
<comment type="caution">
    <text evidence="2">The sequence shown here is derived from an EMBL/GenBank/DDBJ whole genome shotgun (WGS) entry which is preliminary data.</text>
</comment>
<dbReference type="InterPro" id="IPR002686">
    <property type="entry name" value="Transposase_17"/>
</dbReference>
<dbReference type="Proteomes" id="UP000249467">
    <property type="component" value="Unassembled WGS sequence"/>
</dbReference>
<dbReference type="PANTHER" id="PTHR36966">
    <property type="entry name" value="REP-ASSOCIATED TYROSINE TRANSPOSASE"/>
    <property type="match status" value="1"/>
</dbReference>
<organism evidence="2 3">
    <name type="scientific">Pseudanabaena frigida</name>
    <dbReference type="NCBI Taxonomy" id="945775"/>
    <lineage>
        <taxon>Bacteria</taxon>
        <taxon>Bacillati</taxon>
        <taxon>Cyanobacteriota</taxon>
        <taxon>Cyanophyceae</taxon>
        <taxon>Pseudanabaenales</taxon>
        <taxon>Pseudanabaenaceae</taxon>
        <taxon>Pseudanabaena</taxon>
    </lineage>
</organism>
<dbReference type="SMART" id="SM01321">
    <property type="entry name" value="Y1_Tnp"/>
    <property type="match status" value="1"/>
</dbReference>
<gene>
    <name evidence="2" type="ORF">DCF19_16900</name>
</gene>
<dbReference type="InterPro" id="IPR052715">
    <property type="entry name" value="RAYT_transposase"/>
</dbReference>
<accession>A0A2W4W857</accession>
<reference evidence="2 3" key="2">
    <citation type="submission" date="2018-06" db="EMBL/GenBank/DDBJ databases">
        <title>Metagenomic assembly of (sub)arctic Cyanobacteria and their associated microbiome from non-axenic cultures.</title>
        <authorList>
            <person name="Baurain D."/>
        </authorList>
    </citation>
    <scope>NUCLEOTIDE SEQUENCE [LARGE SCALE GENOMIC DNA]</scope>
    <source>
        <strain evidence="2">ULC066bin1</strain>
    </source>
</reference>
<dbReference type="GO" id="GO:0006313">
    <property type="term" value="P:DNA transposition"/>
    <property type="evidence" value="ECO:0007669"/>
    <property type="project" value="InterPro"/>
</dbReference>
<dbReference type="SUPFAM" id="SSF143422">
    <property type="entry name" value="Transposase IS200-like"/>
    <property type="match status" value="1"/>
</dbReference>
<sequence>MLYNPEIHHRSSIRLKGYDYSQAGAYFITICINHRQLLLGAIADSIMHPNPAGTMVQTIWEEMPFHYPNLELDAFVIMPNHIHGIIILKSSQIEPVMTLGEIVHRFKSFTTTKYRHGVNQEQWQPFIGRLWQRNYYDRIIRDHESCDRLRQYIANNPLLWQSDSFHRD</sequence>
<dbReference type="PANTHER" id="PTHR36966:SF1">
    <property type="entry name" value="REP-ASSOCIATED TYROSINE TRANSPOSASE"/>
    <property type="match status" value="1"/>
</dbReference>
<dbReference type="AlphaFoldDB" id="A0A2W4W857"/>
<evidence type="ECO:0000313" key="3">
    <source>
        <dbReference type="Proteomes" id="UP000249467"/>
    </source>
</evidence>
<evidence type="ECO:0000259" key="1">
    <source>
        <dbReference type="SMART" id="SM01321"/>
    </source>
</evidence>
<evidence type="ECO:0000313" key="2">
    <source>
        <dbReference type="EMBL" id="PZO38149.1"/>
    </source>
</evidence>
<name>A0A2W4W857_9CYAN</name>
<dbReference type="Pfam" id="PF01797">
    <property type="entry name" value="Y1_Tnp"/>
    <property type="match status" value="1"/>
</dbReference>